<reference evidence="1" key="1">
    <citation type="submission" date="2023-06" db="EMBL/GenBank/DDBJ databases">
        <title>Survivors Of The Sea: Transcriptome response of Skeletonema marinoi to long-term dormancy.</title>
        <authorList>
            <person name="Pinder M.I.M."/>
            <person name="Kourtchenko O."/>
            <person name="Robertson E.K."/>
            <person name="Larsson T."/>
            <person name="Maumus F."/>
            <person name="Osuna-Cruz C.M."/>
            <person name="Vancaester E."/>
            <person name="Stenow R."/>
            <person name="Vandepoele K."/>
            <person name="Ploug H."/>
            <person name="Bruchert V."/>
            <person name="Godhe A."/>
            <person name="Topel M."/>
        </authorList>
    </citation>
    <scope>NUCLEOTIDE SEQUENCE</scope>
    <source>
        <strain evidence="1">R05AC</strain>
    </source>
</reference>
<name>A0AAD9D6A6_9STRA</name>
<dbReference type="SUPFAM" id="SSF56784">
    <property type="entry name" value="HAD-like"/>
    <property type="match status" value="1"/>
</dbReference>
<organism evidence="1 2">
    <name type="scientific">Skeletonema marinoi</name>
    <dbReference type="NCBI Taxonomy" id="267567"/>
    <lineage>
        <taxon>Eukaryota</taxon>
        <taxon>Sar</taxon>
        <taxon>Stramenopiles</taxon>
        <taxon>Ochrophyta</taxon>
        <taxon>Bacillariophyta</taxon>
        <taxon>Coscinodiscophyceae</taxon>
        <taxon>Thalassiosirophycidae</taxon>
        <taxon>Thalassiosirales</taxon>
        <taxon>Skeletonemataceae</taxon>
        <taxon>Skeletonema</taxon>
        <taxon>Skeletonema marinoi-dohrnii complex</taxon>
    </lineage>
</organism>
<keyword evidence="2" id="KW-1185">Reference proteome</keyword>
<dbReference type="EMBL" id="JATAAI010000039">
    <property type="protein sequence ID" value="KAK1734458.1"/>
    <property type="molecule type" value="Genomic_DNA"/>
</dbReference>
<gene>
    <name evidence="1" type="ORF">QTG54_014965</name>
</gene>
<dbReference type="InterPro" id="IPR023214">
    <property type="entry name" value="HAD_sf"/>
</dbReference>
<accession>A0AAD9D6A6</accession>
<evidence type="ECO:0000313" key="1">
    <source>
        <dbReference type="EMBL" id="KAK1734458.1"/>
    </source>
</evidence>
<dbReference type="Proteomes" id="UP001224775">
    <property type="component" value="Unassembled WGS sequence"/>
</dbReference>
<dbReference type="Gene3D" id="3.40.50.1000">
    <property type="entry name" value="HAD superfamily/HAD-like"/>
    <property type="match status" value="2"/>
</dbReference>
<dbReference type="GO" id="GO:0005737">
    <property type="term" value="C:cytoplasm"/>
    <property type="evidence" value="ECO:0007669"/>
    <property type="project" value="TreeGrafter"/>
</dbReference>
<protein>
    <submittedName>
        <fullName evidence="1">Haloacid dehalogenase family hydrolase</fullName>
        <ecNumber evidence="1">3.1.3.-</ecNumber>
    </submittedName>
</protein>
<dbReference type="GO" id="GO:0016791">
    <property type="term" value="F:phosphatase activity"/>
    <property type="evidence" value="ECO:0007669"/>
    <property type="project" value="TreeGrafter"/>
</dbReference>
<dbReference type="PANTHER" id="PTHR19288:SF90">
    <property type="entry name" value="OS08G0542600 PROTEIN"/>
    <property type="match status" value="1"/>
</dbReference>
<dbReference type="InterPro" id="IPR036412">
    <property type="entry name" value="HAD-like_sf"/>
</dbReference>
<proteinExistence type="predicted"/>
<sequence>MSNNLPTAAFTLHSSFSPLLPLYHTFLLDQFGVIHNGSESLHGAVNCIELMNKQQKKMAILSNTSSPSHVAKKRLVKYGLREELFAGGLVSSGEECAKYIRQHYCGDGNNAKKALWLTWKESEKQNPMQFLTHCEEGSGAIIDVATSVDEADFILLHGSEVWRRCRDVDPSSSSSGQEDNVVVDLKFLYDEDYTVVDEVLQEAAKKGLPMICANPDLIVGFPNGVVGNMPGKIANRYETMMGGKVHNFGKPNPRHFHSCLENLGMKFDVNSKIGGVAHVGDSLHHDVVGANAAGIDSIFVLGGIHAKELGLSATGCDGNSGIVIVDSRDPGREEEGKSFVTKAELIAKLNVMFEEAGVYPTHVVPSLSLGAHV</sequence>
<dbReference type="Pfam" id="PF13344">
    <property type="entry name" value="Hydrolase_6"/>
    <property type="match status" value="1"/>
</dbReference>
<dbReference type="EC" id="3.1.3.-" evidence="1"/>
<dbReference type="AlphaFoldDB" id="A0AAD9D6A6"/>
<dbReference type="Pfam" id="PF13242">
    <property type="entry name" value="Hydrolase_like"/>
    <property type="match status" value="1"/>
</dbReference>
<comment type="caution">
    <text evidence="1">The sequence shown here is derived from an EMBL/GenBank/DDBJ whole genome shotgun (WGS) entry which is preliminary data.</text>
</comment>
<keyword evidence="1" id="KW-0378">Hydrolase</keyword>
<dbReference type="PANTHER" id="PTHR19288">
    <property type="entry name" value="4-NITROPHENYLPHOSPHATASE-RELATED"/>
    <property type="match status" value="1"/>
</dbReference>
<evidence type="ECO:0000313" key="2">
    <source>
        <dbReference type="Proteomes" id="UP001224775"/>
    </source>
</evidence>
<dbReference type="InterPro" id="IPR006357">
    <property type="entry name" value="HAD-SF_hydro_IIA"/>
</dbReference>